<reference evidence="2 3" key="1">
    <citation type="journal article" date="2007" name="Nature">
        <title>Evolution of genes and genomes on the Drosophila phylogeny.</title>
        <authorList>
            <consortium name="Drosophila 12 Genomes Consortium"/>
            <person name="Clark A.G."/>
            <person name="Eisen M.B."/>
            <person name="Smith D.R."/>
            <person name="Bergman C.M."/>
            <person name="Oliver B."/>
            <person name="Markow T.A."/>
            <person name="Kaufman T.C."/>
            <person name="Kellis M."/>
            <person name="Gelbart W."/>
            <person name="Iyer V.N."/>
            <person name="Pollard D.A."/>
            <person name="Sackton T.B."/>
            <person name="Larracuente A.M."/>
            <person name="Singh N.D."/>
            <person name="Abad J.P."/>
            <person name="Abt D.N."/>
            <person name="Adryan B."/>
            <person name="Aguade M."/>
            <person name="Akashi H."/>
            <person name="Anderson W.W."/>
            <person name="Aquadro C.F."/>
            <person name="Ardell D.H."/>
            <person name="Arguello R."/>
            <person name="Artieri C.G."/>
            <person name="Barbash D.A."/>
            <person name="Barker D."/>
            <person name="Barsanti P."/>
            <person name="Batterham P."/>
            <person name="Batzoglou S."/>
            <person name="Begun D."/>
            <person name="Bhutkar A."/>
            <person name="Blanco E."/>
            <person name="Bosak S.A."/>
            <person name="Bradley R.K."/>
            <person name="Brand A.D."/>
            <person name="Brent M.R."/>
            <person name="Brooks A.N."/>
            <person name="Brown R.H."/>
            <person name="Butlin R.K."/>
            <person name="Caggese C."/>
            <person name="Calvi B.R."/>
            <person name="Bernardo de Carvalho A."/>
            <person name="Caspi A."/>
            <person name="Castrezana S."/>
            <person name="Celniker S.E."/>
            <person name="Chang J.L."/>
            <person name="Chapple C."/>
            <person name="Chatterji S."/>
            <person name="Chinwalla A."/>
            <person name="Civetta A."/>
            <person name="Clifton S.W."/>
            <person name="Comeron J.M."/>
            <person name="Costello J.C."/>
            <person name="Coyne J.A."/>
            <person name="Daub J."/>
            <person name="David R.G."/>
            <person name="Delcher A.L."/>
            <person name="Delehaunty K."/>
            <person name="Do C.B."/>
            <person name="Ebling H."/>
            <person name="Edwards K."/>
            <person name="Eickbush T."/>
            <person name="Evans J.D."/>
            <person name="Filipski A."/>
            <person name="Findeiss S."/>
            <person name="Freyhult E."/>
            <person name="Fulton L."/>
            <person name="Fulton R."/>
            <person name="Garcia A.C."/>
            <person name="Gardiner A."/>
            <person name="Garfield D.A."/>
            <person name="Garvin B.E."/>
            <person name="Gibson G."/>
            <person name="Gilbert D."/>
            <person name="Gnerre S."/>
            <person name="Godfrey J."/>
            <person name="Good R."/>
            <person name="Gotea V."/>
            <person name="Gravely B."/>
            <person name="Greenberg A.J."/>
            <person name="Griffiths-Jones S."/>
            <person name="Gross S."/>
            <person name="Guigo R."/>
            <person name="Gustafson E.A."/>
            <person name="Haerty W."/>
            <person name="Hahn M.W."/>
            <person name="Halligan D.L."/>
            <person name="Halpern A.L."/>
            <person name="Halter G.M."/>
            <person name="Han M.V."/>
            <person name="Heger A."/>
            <person name="Hillier L."/>
            <person name="Hinrichs A.S."/>
            <person name="Holmes I."/>
            <person name="Hoskins R.A."/>
            <person name="Hubisz M.J."/>
            <person name="Hultmark D."/>
            <person name="Huntley M.A."/>
            <person name="Jaffe D.B."/>
            <person name="Jagadeeshan S."/>
            <person name="Jeck W.R."/>
            <person name="Johnson J."/>
            <person name="Jones C.D."/>
            <person name="Jordan W.C."/>
            <person name="Karpen G.H."/>
            <person name="Kataoka E."/>
            <person name="Keightley P.D."/>
            <person name="Kheradpour P."/>
            <person name="Kirkness E.F."/>
            <person name="Koerich L.B."/>
            <person name="Kristiansen K."/>
            <person name="Kudrna D."/>
            <person name="Kulathinal R.J."/>
            <person name="Kumar S."/>
            <person name="Kwok R."/>
            <person name="Lander E."/>
            <person name="Langley C.H."/>
            <person name="Lapoint R."/>
            <person name="Lazzaro B.P."/>
            <person name="Lee S.J."/>
            <person name="Levesque L."/>
            <person name="Li R."/>
            <person name="Lin C.F."/>
            <person name="Lin M.F."/>
            <person name="Lindblad-Toh K."/>
            <person name="Llopart A."/>
            <person name="Long M."/>
            <person name="Low L."/>
            <person name="Lozovsky E."/>
            <person name="Lu J."/>
            <person name="Luo M."/>
            <person name="Machado C.A."/>
            <person name="Makalowski W."/>
            <person name="Marzo M."/>
            <person name="Matsuda M."/>
            <person name="Matzkin L."/>
            <person name="McAllister B."/>
            <person name="McBride C.S."/>
            <person name="McKernan B."/>
            <person name="McKernan K."/>
            <person name="Mendez-Lago M."/>
            <person name="Minx P."/>
            <person name="Mollenhauer M.U."/>
            <person name="Montooth K."/>
            <person name="Mount S.M."/>
            <person name="Mu X."/>
            <person name="Myers E."/>
            <person name="Negre B."/>
            <person name="Newfeld S."/>
            <person name="Nielsen R."/>
            <person name="Noor M.A."/>
            <person name="O'Grady P."/>
            <person name="Pachter L."/>
            <person name="Papaceit M."/>
            <person name="Parisi M.J."/>
            <person name="Parisi M."/>
            <person name="Parts L."/>
            <person name="Pedersen J.S."/>
            <person name="Pesole G."/>
            <person name="Phillippy A.M."/>
            <person name="Ponting C.P."/>
            <person name="Pop M."/>
            <person name="Porcelli D."/>
            <person name="Powell J.R."/>
            <person name="Prohaska S."/>
            <person name="Pruitt K."/>
            <person name="Puig M."/>
            <person name="Quesneville H."/>
            <person name="Ram K.R."/>
            <person name="Rand D."/>
            <person name="Rasmussen M.D."/>
            <person name="Reed L.K."/>
            <person name="Reenan R."/>
            <person name="Reily A."/>
            <person name="Remington K.A."/>
            <person name="Rieger T.T."/>
            <person name="Ritchie M.G."/>
            <person name="Robin C."/>
            <person name="Rogers Y.H."/>
            <person name="Rohde C."/>
            <person name="Rozas J."/>
            <person name="Rubenfield M.J."/>
            <person name="Ruiz A."/>
            <person name="Russo S."/>
            <person name="Salzberg S.L."/>
            <person name="Sanchez-Gracia A."/>
            <person name="Saranga D.J."/>
            <person name="Sato H."/>
            <person name="Schaeffer S.W."/>
            <person name="Schatz M.C."/>
            <person name="Schlenke T."/>
            <person name="Schwartz R."/>
            <person name="Segarra C."/>
            <person name="Singh R.S."/>
            <person name="Sirot L."/>
            <person name="Sirota M."/>
            <person name="Sisneros N.B."/>
            <person name="Smith C.D."/>
            <person name="Smith T.F."/>
            <person name="Spieth J."/>
            <person name="Stage D.E."/>
            <person name="Stark A."/>
            <person name="Stephan W."/>
            <person name="Strausberg R.L."/>
            <person name="Strempel S."/>
            <person name="Sturgill D."/>
            <person name="Sutton G."/>
            <person name="Sutton G.G."/>
            <person name="Tao W."/>
            <person name="Teichmann S."/>
            <person name="Tobari Y.N."/>
            <person name="Tomimura Y."/>
            <person name="Tsolas J.M."/>
            <person name="Valente V.L."/>
            <person name="Venter E."/>
            <person name="Venter J.C."/>
            <person name="Vicario S."/>
            <person name="Vieira F.G."/>
            <person name="Vilella A.J."/>
            <person name="Villasante A."/>
            <person name="Walenz B."/>
            <person name="Wang J."/>
            <person name="Wasserman M."/>
            <person name="Watts T."/>
            <person name="Wilson D."/>
            <person name="Wilson R.K."/>
            <person name="Wing R.A."/>
            <person name="Wolfner M.F."/>
            <person name="Wong A."/>
            <person name="Wong G.K."/>
            <person name="Wu C.I."/>
            <person name="Wu G."/>
            <person name="Yamamoto D."/>
            <person name="Yang H.P."/>
            <person name="Yang S.P."/>
            <person name="Yorke J.A."/>
            <person name="Yoshida K."/>
            <person name="Zdobnov E."/>
            <person name="Zhang P."/>
            <person name="Zhang Y."/>
            <person name="Zimin A.V."/>
            <person name="Baldwin J."/>
            <person name="Abdouelleil A."/>
            <person name="Abdulkadir J."/>
            <person name="Abebe A."/>
            <person name="Abera B."/>
            <person name="Abreu J."/>
            <person name="Acer S.C."/>
            <person name="Aftuck L."/>
            <person name="Alexander A."/>
            <person name="An P."/>
            <person name="Anderson E."/>
            <person name="Anderson S."/>
            <person name="Arachi H."/>
            <person name="Azer M."/>
            <person name="Bachantsang P."/>
            <person name="Barry A."/>
            <person name="Bayul T."/>
            <person name="Berlin A."/>
            <person name="Bessette D."/>
            <person name="Bloom T."/>
            <person name="Blye J."/>
            <person name="Boguslavskiy L."/>
            <person name="Bonnet C."/>
            <person name="Boukhgalter B."/>
            <person name="Bourzgui I."/>
            <person name="Brown A."/>
            <person name="Cahill P."/>
            <person name="Channer S."/>
            <person name="Cheshatsang Y."/>
            <person name="Chuda L."/>
            <person name="Citroen M."/>
            <person name="Collymore A."/>
            <person name="Cooke P."/>
            <person name="Costello M."/>
            <person name="D'Aco K."/>
            <person name="Daza R."/>
            <person name="De Haan G."/>
            <person name="DeGray S."/>
            <person name="DeMaso C."/>
            <person name="Dhargay N."/>
            <person name="Dooley K."/>
            <person name="Dooley E."/>
            <person name="Doricent M."/>
            <person name="Dorje P."/>
            <person name="Dorjee K."/>
            <person name="Dupes A."/>
            <person name="Elong R."/>
            <person name="Falk J."/>
            <person name="Farina A."/>
            <person name="Faro S."/>
            <person name="Ferguson D."/>
            <person name="Fisher S."/>
            <person name="Foley C.D."/>
            <person name="Franke A."/>
            <person name="Friedrich D."/>
            <person name="Gadbois L."/>
            <person name="Gearin G."/>
            <person name="Gearin C.R."/>
            <person name="Giannoukos G."/>
            <person name="Goode T."/>
            <person name="Graham J."/>
            <person name="Grandbois E."/>
            <person name="Grewal S."/>
            <person name="Gyaltsen K."/>
            <person name="Hafez N."/>
            <person name="Hagos B."/>
            <person name="Hall J."/>
            <person name="Henson C."/>
            <person name="Hollinger A."/>
            <person name="Honan T."/>
            <person name="Huard M.D."/>
            <person name="Hughes L."/>
            <person name="Hurhula B."/>
            <person name="Husby M.E."/>
            <person name="Kamat A."/>
            <person name="Kanga B."/>
            <person name="Kashin S."/>
            <person name="Khazanovich D."/>
            <person name="Kisner P."/>
            <person name="Lance K."/>
            <person name="Lara M."/>
            <person name="Lee W."/>
            <person name="Lennon N."/>
            <person name="Letendre F."/>
            <person name="LeVine R."/>
            <person name="Lipovsky A."/>
            <person name="Liu X."/>
            <person name="Liu J."/>
            <person name="Liu S."/>
            <person name="Lokyitsang T."/>
            <person name="Lokyitsang Y."/>
            <person name="Lubonja R."/>
            <person name="Lui A."/>
            <person name="MacDonald P."/>
            <person name="Magnisalis V."/>
            <person name="Maru K."/>
            <person name="Matthews C."/>
            <person name="McCusker W."/>
            <person name="McDonough S."/>
            <person name="Mehta T."/>
            <person name="Meldrim J."/>
            <person name="Meneus L."/>
            <person name="Mihai O."/>
            <person name="Mihalev A."/>
            <person name="Mihova T."/>
            <person name="Mittelman R."/>
            <person name="Mlenga V."/>
            <person name="Montmayeur A."/>
            <person name="Mulrain L."/>
            <person name="Navidi A."/>
            <person name="Naylor J."/>
            <person name="Negash T."/>
            <person name="Nguyen T."/>
            <person name="Nguyen N."/>
            <person name="Nicol R."/>
            <person name="Norbu C."/>
            <person name="Norbu N."/>
            <person name="Novod N."/>
            <person name="O'Neill B."/>
            <person name="Osman S."/>
            <person name="Markiewicz E."/>
            <person name="Oyono O.L."/>
            <person name="Patti C."/>
            <person name="Phunkhang P."/>
            <person name="Pierre F."/>
            <person name="Priest M."/>
            <person name="Raghuraman S."/>
            <person name="Rege F."/>
            <person name="Reyes R."/>
            <person name="Rise C."/>
            <person name="Rogov P."/>
            <person name="Ross K."/>
            <person name="Ryan E."/>
            <person name="Settipalli S."/>
            <person name="Shea T."/>
            <person name="Sherpa N."/>
            <person name="Shi L."/>
            <person name="Shih D."/>
            <person name="Sparrow T."/>
            <person name="Spaulding J."/>
            <person name="Stalker J."/>
            <person name="Stange-Thomann N."/>
            <person name="Stavropoulos S."/>
            <person name="Stone C."/>
            <person name="Strader C."/>
            <person name="Tesfaye S."/>
            <person name="Thomson T."/>
            <person name="Thoulutsang Y."/>
            <person name="Thoulutsang D."/>
            <person name="Topham K."/>
            <person name="Topping I."/>
            <person name="Tsamla T."/>
            <person name="Vassiliev H."/>
            <person name="Vo A."/>
            <person name="Wangchuk T."/>
            <person name="Wangdi T."/>
            <person name="Weiand M."/>
            <person name="Wilkinson J."/>
            <person name="Wilson A."/>
            <person name="Yadav S."/>
            <person name="Young G."/>
            <person name="Yu Q."/>
            <person name="Zembek L."/>
            <person name="Zhong D."/>
            <person name="Zimmer A."/>
            <person name="Zwirko Z."/>
            <person name="Jaffe D.B."/>
            <person name="Alvarez P."/>
            <person name="Brockman W."/>
            <person name="Butler J."/>
            <person name="Chin C."/>
            <person name="Gnerre S."/>
            <person name="Grabherr M."/>
            <person name="Kleber M."/>
            <person name="Mauceli E."/>
            <person name="MacCallum I."/>
        </authorList>
    </citation>
    <scope>NUCLEOTIDE SEQUENCE [LARGE SCALE GENOMIC DNA]</scope>
    <source>
        <strain evidence="3">MSH-3 / Tucson 14011-0111.49</strain>
    </source>
</reference>
<sequence length="71" mass="7939">MASDPTRKVLQMEANDRRLTELLVRVQRLEESMRSVLMPSVSDSEDTRAAVEPVQRPGLQDSPNDDQQGSA</sequence>
<dbReference type="EMBL" id="CH479199">
    <property type="protein sequence ID" value="EDW29584.1"/>
    <property type="molecule type" value="Genomic_DNA"/>
</dbReference>
<dbReference type="HOGENOM" id="CLU_2742732_0_0_1"/>
<evidence type="ECO:0000313" key="3">
    <source>
        <dbReference type="Proteomes" id="UP000008744"/>
    </source>
</evidence>
<gene>
    <name evidence="2" type="primary">Dper\GL22684</name>
    <name evidence="2" type="ORF">Dper_GL22684</name>
</gene>
<evidence type="ECO:0000256" key="1">
    <source>
        <dbReference type="SAM" id="MobiDB-lite"/>
    </source>
</evidence>
<keyword evidence="3" id="KW-1185">Reference proteome</keyword>
<evidence type="ECO:0000313" key="2">
    <source>
        <dbReference type="EMBL" id="EDW29584.1"/>
    </source>
</evidence>
<dbReference type="AlphaFoldDB" id="B4H007"/>
<feature type="region of interest" description="Disordered" evidence="1">
    <location>
        <begin position="36"/>
        <end position="71"/>
    </location>
</feature>
<accession>B4H007</accession>
<proteinExistence type="predicted"/>
<organism evidence="3">
    <name type="scientific">Drosophila persimilis</name>
    <name type="common">Fruit fly</name>
    <dbReference type="NCBI Taxonomy" id="7234"/>
    <lineage>
        <taxon>Eukaryota</taxon>
        <taxon>Metazoa</taxon>
        <taxon>Ecdysozoa</taxon>
        <taxon>Arthropoda</taxon>
        <taxon>Hexapoda</taxon>
        <taxon>Insecta</taxon>
        <taxon>Pterygota</taxon>
        <taxon>Neoptera</taxon>
        <taxon>Endopterygota</taxon>
        <taxon>Diptera</taxon>
        <taxon>Brachycera</taxon>
        <taxon>Muscomorpha</taxon>
        <taxon>Ephydroidea</taxon>
        <taxon>Drosophilidae</taxon>
        <taxon>Drosophila</taxon>
        <taxon>Sophophora</taxon>
    </lineage>
</organism>
<dbReference type="OMA" id="LMRMQRL"/>
<dbReference type="Proteomes" id="UP000008744">
    <property type="component" value="Unassembled WGS sequence"/>
</dbReference>
<protein>
    <submittedName>
        <fullName evidence="2">GL22684</fullName>
    </submittedName>
</protein>
<name>B4H007_DROPE</name>
<feature type="compositionally biased region" description="Polar residues" evidence="1">
    <location>
        <begin position="61"/>
        <end position="71"/>
    </location>
</feature>